<evidence type="ECO:0000313" key="3">
    <source>
        <dbReference type="EMBL" id="OAQ70163.1"/>
    </source>
</evidence>
<evidence type="ECO:0000313" key="4">
    <source>
        <dbReference type="Proteomes" id="UP000078397"/>
    </source>
</evidence>
<dbReference type="EMBL" id="LSBJ02000002">
    <property type="protein sequence ID" value="OAQ70163.1"/>
    <property type="molecule type" value="Genomic_DNA"/>
</dbReference>
<feature type="transmembrane region" description="Helical" evidence="2">
    <location>
        <begin position="227"/>
        <end position="252"/>
    </location>
</feature>
<feature type="compositionally biased region" description="Basic and acidic residues" evidence="1">
    <location>
        <begin position="18"/>
        <end position="33"/>
    </location>
</feature>
<comment type="caution">
    <text evidence="3">The sequence shown here is derived from an EMBL/GenBank/DDBJ whole genome shotgun (WGS) entry which is preliminary data.</text>
</comment>
<feature type="transmembrane region" description="Helical" evidence="2">
    <location>
        <begin position="323"/>
        <end position="343"/>
    </location>
</feature>
<organism evidence="3 4">
    <name type="scientific">Pochonia chlamydosporia 170</name>
    <dbReference type="NCBI Taxonomy" id="1380566"/>
    <lineage>
        <taxon>Eukaryota</taxon>
        <taxon>Fungi</taxon>
        <taxon>Dikarya</taxon>
        <taxon>Ascomycota</taxon>
        <taxon>Pezizomycotina</taxon>
        <taxon>Sordariomycetes</taxon>
        <taxon>Hypocreomycetidae</taxon>
        <taxon>Hypocreales</taxon>
        <taxon>Clavicipitaceae</taxon>
        <taxon>Pochonia</taxon>
    </lineage>
</organism>
<keyword evidence="4" id="KW-1185">Reference proteome</keyword>
<dbReference type="GeneID" id="28846281"/>
<dbReference type="KEGG" id="pchm:VFPPC_02676"/>
<protein>
    <submittedName>
        <fullName evidence="3">Uncharacterized protein</fullName>
    </submittedName>
</protein>
<reference evidence="3 4" key="1">
    <citation type="journal article" date="2016" name="PLoS Pathog.">
        <title>Biosynthesis of antibiotic leucinostatins in bio-control fungus Purpureocillium lilacinum and their inhibition on phytophthora revealed by genome mining.</title>
        <authorList>
            <person name="Wang G."/>
            <person name="Liu Z."/>
            <person name="Lin R."/>
            <person name="Li E."/>
            <person name="Mao Z."/>
            <person name="Ling J."/>
            <person name="Yang Y."/>
            <person name="Yin W.B."/>
            <person name="Xie B."/>
        </authorList>
    </citation>
    <scope>NUCLEOTIDE SEQUENCE [LARGE SCALE GENOMIC DNA]</scope>
    <source>
        <strain evidence="3">170</strain>
    </source>
</reference>
<keyword evidence="2" id="KW-1133">Transmembrane helix</keyword>
<sequence length="346" mass="36742">MAPTKRSAKSDATPTSTAEHKVADTKTTTDAKKQSVAVQTAEPAGGRLPCAVQFPLTVSLSFALSMLGNSIISQVSKGELGSLTRTLDTWEEMAVLAGWRVIQLAIGWFSNLDSLEVGAMSILAHGPAFYLLAAFYKLSPTTALSALAIEVLSTAVPFHLVRPLSSANESLSKSNRDILDIPMQLLTTLLSTAIYTVTLVLSLRFLMPRIFVVYFSGLPSLEPAYNASFMDVLPVTIPCGLAASIFIFAPFATTGKAKEDAKIEQFDPVSASLGQTVWWNFWGYTAKAKVVIRRTAAAVFVSGVSTYLACTMAMYGIESTGAVMYAGVWVAAALFAGIGLGLVGGD</sequence>
<dbReference type="OrthoDB" id="5394254at2759"/>
<keyword evidence="2" id="KW-0812">Transmembrane</keyword>
<feature type="region of interest" description="Disordered" evidence="1">
    <location>
        <begin position="1"/>
        <end position="34"/>
    </location>
</feature>
<gene>
    <name evidence="3" type="ORF">VFPPC_02676</name>
</gene>
<evidence type="ECO:0000256" key="1">
    <source>
        <dbReference type="SAM" id="MobiDB-lite"/>
    </source>
</evidence>
<feature type="transmembrane region" description="Helical" evidence="2">
    <location>
        <begin position="296"/>
        <end position="317"/>
    </location>
</feature>
<proteinExistence type="predicted"/>
<accession>A0A179FYN7</accession>
<dbReference type="AlphaFoldDB" id="A0A179FYN7"/>
<dbReference type="STRING" id="1380566.A0A179FYN7"/>
<dbReference type="RefSeq" id="XP_018146700.1">
    <property type="nucleotide sequence ID" value="XM_018282287.1"/>
</dbReference>
<keyword evidence="2" id="KW-0472">Membrane</keyword>
<feature type="transmembrane region" description="Helical" evidence="2">
    <location>
        <begin position="185"/>
        <end position="207"/>
    </location>
</feature>
<dbReference type="Proteomes" id="UP000078397">
    <property type="component" value="Unassembled WGS sequence"/>
</dbReference>
<evidence type="ECO:0000256" key="2">
    <source>
        <dbReference type="SAM" id="Phobius"/>
    </source>
</evidence>
<name>A0A179FYN7_METCM</name>